<dbReference type="Pfam" id="PF07690">
    <property type="entry name" value="MFS_1"/>
    <property type="match status" value="1"/>
</dbReference>
<accession>A0A6T5V5W8</accession>
<evidence type="ECO:0000256" key="2">
    <source>
        <dbReference type="SAM" id="Phobius"/>
    </source>
</evidence>
<comment type="subcellular location">
    <subcellularLocation>
        <location evidence="1">Membrane</location>
        <topology evidence="1">Multi-pass membrane protein</topology>
    </subcellularLocation>
</comment>
<dbReference type="PROSITE" id="PS50850">
    <property type="entry name" value="MFS"/>
    <property type="match status" value="1"/>
</dbReference>
<dbReference type="Pfam" id="PF13347">
    <property type="entry name" value="MFS_2"/>
    <property type="match status" value="1"/>
</dbReference>
<dbReference type="PANTHER" id="PTHR23528">
    <property type="match status" value="1"/>
</dbReference>
<evidence type="ECO:0000313" key="4">
    <source>
        <dbReference type="EMBL" id="CAD8574398.1"/>
    </source>
</evidence>
<keyword evidence="2" id="KW-0812">Transmembrane</keyword>
<sequence>MSSLPLLTKGDCNASSYNTTENGEFRRISSKLDDIDDDDDDNVPKLGVLQIMAILSGAFAYGGVMSTYFLLTLPSECSVFGDGSSIALGVFVGIAGFSQLVAPIVGLISDRCAHRMGRRRPFVIVGGVISIVGLLVQQAFSARIDVDNRNWYIYVVAFFCTMIGMNTIFAAMIALIPDLVPNHQIGTANGFEALLFVSGSLFGFASFNTYLNESLYSIYNFYIALNFGCVILTWMYANEQPILVQNVKDQAQKNTFREDTISSLDDYAYPSSPITWTQVKDSFFISPTDHHDFFFVTVSRTFYYMGISVQTFFLYYLRDIIKVTDPEGSMAILAVVGQAFGAIATVPIGMISDYCGKQRKPYVFASCAILSITNFSLLYIRSFRSVMIIASIAGIANGAYLTMDTSLAMDTLPNSDESARMLGVWGVAMFIGSALGPMIGGPLLFLTSSGNGSYSLFGYGLLFFLSALYYSMSALILTFVNSSEKR</sequence>
<reference evidence="5" key="1">
    <citation type="submission" date="2021-01" db="EMBL/GenBank/DDBJ databases">
        <authorList>
            <person name="Corre E."/>
            <person name="Pelletier E."/>
            <person name="Niang G."/>
            <person name="Scheremetjew M."/>
            <person name="Finn R."/>
            <person name="Kale V."/>
            <person name="Holt S."/>
            <person name="Cochrane G."/>
            <person name="Meng A."/>
            <person name="Brown T."/>
            <person name="Cohen L."/>
        </authorList>
    </citation>
    <scope>NUCLEOTIDE SEQUENCE</scope>
    <source>
        <strain evidence="5">B651</strain>
    </source>
</reference>
<dbReference type="PANTHER" id="PTHR23528:SF1">
    <property type="entry name" value="MAJOR FACILITATOR SUPERFAMILY (MFS) PROFILE DOMAIN-CONTAINING PROTEIN"/>
    <property type="match status" value="1"/>
</dbReference>
<evidence type="ECO:0000259" key="3">
    <source>
        <dbReference type="PROSITE" id="PS50850"/>
    </source>
</evidence>
<dbReference type="EMBL" id="HBEU01000824">
    <property type="protein sequence ID" value="CAD8574398.1"/>
    <property type="molecule type" value="Transcribed_RNA"/>
</dbReference>
<feature type="transmembrane region" description="Helical" evidence="2">
    <location>
        <begin position="86"/>
        <end position="109"/>
    </location>
</feature>
<dbReference type="GO" id="GO:0016020">
    <property type="term" value="C:membrane"/>
    <property type="evidence" value="ECO:0007669"/>
    <property type="project" value="UniProtKB-SubCell"/>
</dbReference>
<dbReference type="InterPro" id="IPR036259">
    <property type="entry name" value="MFS_trans_sf"/>
</dbReference>
<feature type="transmembrane region" description="Helical" evidence="2">
    <location>
        <begin position="457"/>
        <end position="480"/>
    </location>
</feature>
<evidence type="ECO:0000313" key="5">
    <source>
        <dbReference type="EMBL" id="CAD8574400.1"/>
    </source>
</evidence>
<feature type="transmembrane region" description="Helical" evidence="2">
    <location>
        <begin position="51"/>
        <end position="71"/>
    </location>
</feature>
<organism evidence="5">
    <name type="scientific">Leptocylindrus aporus</name>
    <dbReference type="NCBI Taxonomy" id="1398097"/>
    <lineage>
        <taxon>Eukaryota</taxon>
        <taxon>Sar</taxon>
        <taxon>Stramenopiles</taxon>
        <taxon>Ochrophyta</taxon>
        <taxon>Bacillariophyta</taxon>
        <taxon>Coscinodiscophyceae</taxon>
        <taxon>Chaetocerotophycidae</taxon>
        <taxon>Leptocylindrales</taxon>
        <taxon>Leptocylindraceae</taxon>
        <taxon>Leptocylindrus</taxon>
    </lineage>
</organism>
<gene>
    <name evidence="4" type="ORF">LDAN0322_LOCUS543</name>
    <name evidence="5" type="ORF">LDAN0322_LOCUS545</name>
</gene>
<feature type="transmembrane region" description="Helical" evidence="2">
    <location>
        <begin position="219"/>
        <end position="237"/>
    </location>
</feature>
<dbReference type="SUPFAM" id="SSF103473">
    <property type="entry name" value="MFS general substrate transporter"/>
    <property type="match status" value="1"/>
</dbReference>
<dbReference type="InterPro" id="IPR020846">
    <property type="entry name" value="MFS_dom"/>
</dbReference>
<name>A0A6T5V5W8_9STRA</name>
<protein>
    <recommendedName>
        <fullName evidence="3">Major facilitator superfamily (MFS) profile domain-containing protein</fullName>
    </recommendedName>
</protein>
<feature type="transmembrane region" description="Helical" evidence="2">
    <location>
        <begin position="121"/>
        <end position="140"/>
    </location>
</feature>
<dbReference type="EMBL" id="HBEU01000826">
    <property type="protein sequence ID" value="CAD8574400.1"/>
    <property type="molecule type" value="Transcribed_RNA"/>
</dbReference>
<feature type="domain" description="Major facilitator superfamily (MFS) profile" evidence="3">
    <location>
        <begin position="292"/>
        <end position="486"/>
    </location>
</feature>
<feature type="transmembrane region" description="Helical" evidence="2">
    <location>
        <begin position="362"/>
        <end position="380"/>
    </location>
</feature>
<feature type="transmembrane region" description="Helical" evidence="2">
    <location>
        <begin position="301"/>
        <end position="318"/>
    </location>
</feature>
<feature type="transmembrane region" description="Helical" evidence="2">
    <location>
        <begin position="152"/>
        <end position="176"/>
    </location>
</feature>
<feature type="transmembrane region" description="Helical" evidence="2">
    <location>
        <begin position="188"/>
        <end position="207"/>
    </location>
</feature>
<dbReference type="Gene3D" id="1.20.1250.20">
    <property type="entry name" value="MFS general substrate transporter like domains"/>
    <property type="match status" value="2"/>
</dbReference>
<dbReference type="AlphaFoldDB" id="A0A6T5V5W8"/>
<feature type="transmembrane region" description="Helical" evidence="2">
    <location>
        <begin position="330"/>
        <end position="350"/>
    </location>
</feature>
<keyword evidence="2" id="KW-1133">Transmembrane helix</keyword>
<feature type="transmembrane region" description="Helical" evidence="2">
    <location>
        <begin position="424"/>
        <end position="445"/>
    </location>
</feature>
<evidence type="ECO:0000256" key="1">
    <source>
        <dbReference type="ARBA" id="ARBA00004141"/>
    </source>
</evidence>
<proteinExistence type="predicted"/>
<dbReference type="InterPro" id="IPR011701">
    <property type="entry name" value="MFS"/>
</dbReference>
<dbReference type="GO" id="GO:0022857">
    <property type="term" value="F:transmembrane transporter activity"/>
    <property type="evidence" value="ECO:0007669"/>
    <property type="project" value="InterPro"/>
</dbReference>
<feature type="transmembrane region" description="Helical" evidence="2">
    <location>
        <begin position="386"/>
        <end position="403"/>
    </location>
</feature>
<keyword evidence="2" id="KW-0472">Membrane</keyword>